<evidence type="ECO:0000313" key="4">
    <source>
        <dbReference type="EMBL" id="TXC65465.1"/>
    </source>
</evidence>
<dbReference type="PROSITE" id="PS51125">
    <property type="entry name" value="NHL"/>
    <property type="match status" value="2"/>
</dbReference>
<evidence type="ECO:0000256" key="1">
    <source>
        <dbReference type="ARBA" id="ARBA00022737"/>
    </source>
</evidence>
<gene>
    <name evidence="4" type="ORF">FSC37_03240</name>
</gene>
<dbReference type="InterPro" id="IPR011042">
    <property type="entry name" value="6-blade_b-propeller_TolB-like"/>
</dbReference>
<keyword evidence="1" id="KW-0677">Repeat</keyword>
<dbReference type="Pfam" id="PF01436">
    <property type="entry name" value="NHL"/>
    <property type="match status" value="2"/>
</dbReference>
<dbReference type="Gene3D" id="2.120.10.30">
    <property type="entry name" value="TolB, C-terminal domain"/>
    <property type="match status" value="2"/>
</dbReference>
<dbReference type="SUPFAM" id="SSF63829">
    <property type="entry name" value="Calcium-dependent phosphotriesterase"/>
    <property type="match status" value="1"/>
</dbReference>
<evidence type="ECO:0000256" key="2">
    <source>
        <dbReference type="PROSITE-ProRule" id="PRU00504"/>
    </source>
</evidence>
<dbReference type="InterPro" id="IPR050952">
    <property type="entry name" value="TRIM-NHL_E3_ligases"/>
</dbReference>
<evidence type="ECO:0008006" key="6">
    <source>
        <dbReference type="Google" id="ProtNLM"/>
    </source>
</evidence>
<name>A0A5C6U190_9BURK</name>
<dbReference type="AlphaFoldDB" id="A0A5C6U190"/>
<sequence>MRLRQRSRSGSTTRRTRSRRKTARFMLPRRSLTLSAVFGTGWWRYTLAHCNLDSMATVIAGRRNCVSRPPSPIGPGNWSLPMQVISSCVRSTLRPAGEGDCRYARSARLAEPRTEATQTTIEYVSWLGFDASGLLWAAMSSATGLEPPRLYWLEPTSRQWRRFDLPDFVTSGVEISGVWVDVGIGVDLLETGGRFLRLTTYSASSRGMSSRFIGGIYRDEAGRTFLGDHTSILMLAADGSEIGRLPRQFANVTSIKRSPSGGLLVVDSDEGRIFRITTTGDVIWSTGTSPSALGVVVSVAQSGGRLLALDNAKPAIIAVDRDGNSSRIAGNGRLAWADISVDAAQTGFLYPSALAADSRGNIFVAEQHRIMRIDASSRQVSLFCGYETAGNIYDAPCATARFNGIRGLAFDSQDRLYVADTYNNQIKRVSVDGSLVELIAGNGLGRTFAELSPRFDVDARQSPLNRPHAVRVSPAGRILVADSWNNAVYSLDQGMLRPFAGVPGHAPQWNELNAPYQGQGEYAGDGALRRARS</sequence>
<dbReference type="PANTHER" id="PTHR24104">
    <property type="entry name" value="E3 UBIQUITIN-PROTEIN LIGASE NHLRC1-RELATED"/>
    <property type="match status" value="1"/>
</dbReference>
<dbReference type="PANTHER" id="PTHR24104:SF25">
    <property type="entry name" value="PROTEIN LIN-41"/>
    <property type="match status" value="1"/>
</dbReference>
<dbReference type="InterPro" id="IPR001258">
    <property type="entry name" value="NHL_repeat"/>
</dbReference>
<feature type="region of interest" description="Disordered" evidence="3">
    <location>
        <begin position="512"/>
        <end position="533"/>
    </location>
</feature>
<protein>
    <recommendedName>
        <fullName evidence="6">SMP-30/Gluconolactonase/LRE-like region domain-containing protein</fullName>
    </recommendedName>
</protein>
<feature type="repeat" description="NHL" evidence="2">
    <location>
        <begin position="463"/>
        <end position="494"/>
    </location>
</feature>
<evidence type="ECO:0000256" key="3">
    <source>
        <dbReference type="SAM" id="MobiDB-lite"/>
    </source>
</evidence>
<reference evidence="4 5" key="1">
    <citation type="submission" date="2019-08" db="EMBL/GenBank/DDBJ databases">
        <authorList>
            <person name="Khan S.A."/>
            <person name="Jeon C.O."/>
            <person name="Jeong S.E."/>
        </authorList>
    </citation>
    <scope>NUCLEOTIDE SEQUENCE [LARGE SCALE GENOMIC DNA]</scope>
    <source>
        <strain evidence="5">IMCC1728</strain>
    </source>
</reference>
<keyword evidence="5" id="KW-1185">Reference proteome</keyword>
<dbReference type="EMBL" id="VOPW01000001">
    <property type="protein sequence ID" value="TXC65465.1"/>
    <property type="molecule type" value="Genomic_DNA"/>
</dbReference>
<feature type="region of interest" description="Disordered" evidence="3">
    <location>
        <begin position="1"/>
        <end position="21"/>
    </location>
</feature>
<comment type="caution">
    <text evidence="4">The sequence shown here is derived from an EMBL/GenBank/DDBJ whole genome shotgun (WGS) entry which is preliminary data.</text>
</comment>
<dbReference type="Proteomes" id="UP000321832">
    <property type="component" value="Unassembled WGS sequence"/>
</dbReference>
<proteinExistence type="predicted"/>
<dbReference type="GO" id="GO:0008270">
    <property type="term" value="F:zinc ion binding"/>
    <property type="evidence" value="ECO:0007669"/>
    <property type="project" value="UniProtKB-KW"/>
</dbReference>
<feature type="repeat" description="NHL" evidence="2">
    <location>
        <begin position="402"/>
        <end position="432"/>
    </location>
</feature>
<organism evidence="4 5">
    <name type="scientific">Piscinibacter aquaticus</name>
    <dbReference type="NCBI Taxonomy" id="392597"/>
    <lineage>
        <taxon>Bacteria</taxon>
        <taxon>Pseudomonadati</taxon>
        <taxon>Pseudomonadota</taxon>
        <taxon>Betaproteobacteria</taxon>
        <taxon>Burkholderiales</taxon>
        <taxon>Sphaerotilaceae</taxon>
        <taxon>Piscinibacter</taxon>
    </lineage>
</organism>
<accession>A0A5C6U190</accession>
<evidence type="ECO:0000313" key="5">
    <source>
        <dbReference type="Proteomes" id="UP000321832"/>
    </source>
</evidence>